<proteinExistence type="predicted"/>
<dbReference type="Gene3D" id="3.40.50.2000">
    <property type="entry name" value="Glycogen Phosphorylase B"/>
    <property type="match status" value="2"/>
</dbReference>
<protein>
    <submittedName>
        <fullName evidence="2">Glycosyltransferase group 1 family protein</fullName>
    </submittedName>
</protein>
<evidence type="ECO:0000259" key="1">
    <source>
        <dbReference type="Pfam" id="PF00534"/>
    </source>
</evidence>
<dbReference type="AlphaFoldDB" id="A0A212K8K5"/>
<reference evidence="2" key="1">
    <citation type="submission" date="2016-04" db="EMBL/GenBank/DDBJ databases">
        <authorList>
            <person name="Evans L.H."/>
            <person name="Alamgir A."/>
            <person name="Owens N."/>
            <person name="Weber N.D."/>
            <person name="Virtaneva K."/>
            <person name="Barbian K."/>
            <person name="Babar A."/>
            <person name="Rosenke K."/>
        </authorList>
    </citation>
    <scope>NUCLEOTIDE SEQUENCE</scope>
    <source>
        <strain evidence="2">86-2</strain>
    </source>
</reference>
<sequence>MRILWFTNTPSLYKANEHIYNGGGWIESLELNLRQREDISLGISFFHSDSVFKDCKDSVTYYPISQNISWWKKQVYRFSALKKRKNEIKHFRKVVEDFNPDIIEVFGSELNFGFVSQIVSVPVLLHIQGVLSPYYNAWYPPGYSKSSMLLHLWRKPFKLIRFYLTQFDFYKNSLEERLIYAHIKYFAGRTDWDKKLSSLFSPSSKYYYCSEILRTEFYQSPKWNVHNRDSDFVLVTTISDPLYKGFDLVLKSAKILTDSSLSFEWRVFGNISPKLTESKTNIVAENVNVKLYGVATPKELVENLLDADIFIHPSYIDNSPNSLCEAQLLGLPVISTFVGGIPSLIEQNKTGVLVPANDPYFLANTTINILHDTEFMTLLGENARTMALHRHDPQEITSDLLSIYKNILEDQI</sequence>
<keyword evidence="2" id="KW-0808">Transferase</keyword>
<name>A0A212K8K5_9BACT</name>
<gene>
    <name evidence="2" type="ORF">KL86DYS2_13280</name>
</gene>
<organism evidence="2">
    <name type="scientific">uncultured Dysgonomonas sp</name>
    <dbReference type="NCBI Taxonomy" id="206096"/>
    <lineage>
        <taxon>Bacteria</taxon>
        <taxon>Pseudomonadati</taxon>
        <taxon>Bacteroidota</taxon>
        <taxon>Bacteroidia</taxon>
        <taxon>Bacteroidales</taxon>
        <taxon>Dysgonomonadaceae</taxon>
        <taxon>Dysgonomonas</taxon>
        <taxon>environmental samples</taxon>
    </lineage>
</organism>
<dbReference type="InterPro" id="IPR001296">
    <property type="entry name" value="Glyco_trans_1"/>
</dbReference>
<dbReference type="RefSeq" id="WP_296951913.1">
    <property type="nucleotide sequence ID" value="NZ_LT599021.1"/>
</dbReference>
<dbReference type="CDD" id="cd03801">
    <property type="entry name" value="GT4_PimA-like"/>
    <property type="match status" value="1"/>
</dbReference>
<dbReference type="SUPFAM" id="SSF53756">
    <property type="entry name" value="UDP-Glycosyltransferase/glycogen phosphorylase"/>
    <property type="match status" value="1"/>
</dbReference>
<dbReference type="PANTHER" id="PTHR12526">
    <property type="entry name" value="GLYCOSYLTRANSFERASE"/>
    <property type="match status" value="1"/>
</dbReference>
<evidence type="ECO:0000313" key="2">
    <source>
        <dbReference type="EMBL" id="SBW08044.1"/>
    </source>
</evidence>
<feature type="domain" description="Glycosyl transferase family 1" evidence="1">
    <location>
        <begin position="242"/>
        <end position="385"/>
    </location>
</feature>
<dbReference type="GO" id="GO:0016757">
    <property type="term" value="F:glycosyltransferase activity"/>
    <property type="evidence" value="ECO:0007669"/>
    <property type="project" value="InterPro"/>
</dbReference>
<accession>A0A212K8K5</accession>
<dbReference type="EMBL" id="FLUL01000001">
    <property type="protein sequence ID" value="SBW08044.1"/>
    <property type="molecule type" value="Genomic_DNA"/>
</dbReference>
<dbReference type="Pfam" id="PF00534">
    <property type="entry name" value="Glycos_transf_1"/>
    <property type="match status" value="1"/>
</dbReference>